<keyword evidence="1" id="KW-0812">Transmembrane</keyword>
<sequence>MDQNQRGNKKGLIWIVSIILVFGIGAIGVFAYNQLVTKNPMVQYVNAEKNTFEEAWDYYDEYYGDSKVLSERLLKEAYESSSTFTADTQLPAQLGQSDPMIGMVQGIVSSISLNTETKVKPSTKEFYAGVDLSLQGSSLLDGNVYQNEEITSFQVPALYDKYFVLENNGLGDYLRQAGAYEVPFEEIPNIIELQQETLTAEQLKEMVREYLTFLKDYVSEEKVNVEDNVKYEGESFTKLSVNFTEAEAQQLIKDLLTKIRDDERFQSQFGDTELQKEEINYLIDNVNLLKLPNGITYEAYMDGDYVSYRTLSFDITDEMEQDSVTFSLNINTLIQSGDKYTFDLALHVVPQTEEGELSISYSENGAPNSGAYNVKQSLGFLYFDEWSDVDFAVNADTNYKDNTLESTFDVVINSPYTQDIPEISGFIKSNVSNGSSSAEKGFEFGIDLAMMDPMMGDMNFNFTIYGDTAINFADNLEFPAVAENNSVYVFDLTPQELEQIMYEIEMNAMTYYQSFFGGFGGF</sequence>
<dbReference type="Proteomes" id="UP000581688">
    <property type="component" value="Unassembled WGS sequence"/>
</dbReference>
<organism evidence="2 3">
    <name type="scientific">Salirhabdus euzebyi</name>
    <dbReference type="NCBI Taxonomy" id="394506"/>
    <lineage>
        <taxon>Bacteria</taxon>
        <taxon>Bacillati</taxon>
        <taxon>Bacillota</taxon>
        <taxon>Bacilli</taxon>
        <taxon>Bacillales</taxon>
        <taxon>Bacillaceae</taxon>
        <taxon>Salirhabdus</taxon>
    </lineage>
</organism>
<keyword evidence="1" id="KW-1133">Transmembrane helix</keyword>
<evidence type="ECO:0000256" key="1">
    <source>
        <dbReference type="SAM" id="Phobius"/>
    </source>
</evidence>
<keyword evidence="1" id="KW-0472">Membrane</keyword>
<evidence type="ECO:0000313" key="2">
    <source>
        <dbReference type="EMBL" id="MBB6451827.1"/>
    </source>
</evidence>
<gene>
    <name evidence="2" type="ORF">HNQ94_000248</name>
</gene>
<accession>A0A841PSA7</accession>
<dbReference type="RefSeq" id="WP_174496428.1">
    <property type="nucleotide sequence ID" value="NZ_CADDWK010000007.1"/>
</dbReference>
<keyword evidence="3" id="KW-1185">Reference proteome</keyword>
<feature type="transmembrane region" description="Helical" evidence="1">
    <location>
        <begin position="12"/>
        <end position="32"/>
    </location>
</feature>
<proteinExistence type="predicted"/>
<dbReference type="AlphaFoldDB" id="A0A841PSA7"/>
<name>A0A841PSA7_9BACI</name>
<reference evidence="2 3" key="1">
    <citation type="submission" date="2020-08" db="EMBL/GenBank/DDBJ databases">
        <title>Genomic Encyclopedia of Type Strains, Phase IV (KMG-IV): sequencing the most valuable type-strain genomes for metagenomic binning, comparative biology and taxonomic classification.</title>
        <authorList>
            <person name="Goeker M."/>
        </authorList>
    </citation>
    <scope>NUCLEOTIDE SEQUENCE [LARGE SCALE GENOMIC DNA]</scope>
    <source>
        <strain evidence="2 3">DSM 19612</strain>
    </source>
</reference>
<dbReference type="EMBL" id="JACHGH010000001">
    <property type="protein sequence ID" value="MBB6451827.1"/>
    <property type="molecule type" value="Genomic_DNA"/>
</dbReference>
<protein>
    <submittedName>
        <fullName evidence="2">Uncharacterized protein</fullName>
    </submittedName>
</protein>
<comment type="caution">
    <text evidence="2">The sequence shown here is derived from an EMBL/GenBank/DDBJ whole genome shotgun (WGS) entry which is preliminary data.</text>
</comment>
<evidence type="ECO:0000313" key="3">
    <source>
        <dbReference type="Proteomes" id="UP000581688"/>
    </source>
</evidence>